<proteinExistence type="predicted"/>
<dbReference type="RefSeq" id="XP_023628954.1">
    <property type="nucleotide sequence ID" value="XM_023773186.1"/>
</dbReference>
<feature type="compositionally biased region" description="Basic and acidic residues" evidence="1">
    <location>
        <begin position="69"/>
        <end position="78"/>
    </location>
</feature>
<feature type="region of interest" description="Disordered" evidence="1">
    <location>
        <begin position="140"/>
        <end position="167"/>
    </location>
</feature>
<evidence type="ECO:0000256" key="1">
    <source>
        <dbReference type="SAM" id="MobiDB-lite"/>
    </source>
</evidence>
<protein>
    <submittedName>
        <fullName evidence="2">Uncharacterized protein</fullName>
    </submittedName>
</protein>
<sequence>MPKFNHIKRRKEYEAFARMDDGTPPRTPQPLPKRNRTGPRATSTDIYSIIAARRAAGRPTPEIPGLAEMGRDPSSEVKPRKKIRFEGLDQLSSDDDRPSGTESQFIDPDSSVVNPSSEFSQATSTPWYDDSIEEDMLDLGDESEITLPASDEPELARLRSPKLMVHG</sequence>
<feature type="compositionally biased region" description="Basic and acidic residues" evidence="1">
    <location>
        <begin position="11"/>
        <end position="23"/>
    </location>
</feature>
<evidence type="ECO:0000313" key="2">
    <source>
        <dbReference type="EMBL" id="CZT22065.1"/>
    </source>
</evidence>
<dbReference type="Proteomes" id="UP000225277">
    <property type="component" value="Unassembled WGS sequence"/>
</dbReference>
<gene>
    <name evidence="2" type="ORF">RCC_07935</name>
</gene>
<feature type="compositionally biased region" description="Polar residues" evidence="1">
    <location>
        <begin position="111"/>
        <end position="126"/>
    </location>
</feature>
<dbReference type="GeneID" id="35603041"/>
<reference evidence="2 3" key="1">
    <citation type="submission" date="2016-03" db="EMBL/GenBank/DDBJ databases">
        <authorList>
            <person name="Ploux O."/>
        </authorList>
    </citation>
    <scope>NUCLEOTIDE SEQUENCE [LARGE SCALE GENOMIC DNA]</scope>
    <source>
        <strain evidence="2 3">URUG2</strain>
    </source>
</reference>
<evidence type="ECO:0000313" key="3">
    <source>
        <dbReference type="Proteomes" id="UP000225277"/>
    </source>
</evidence>
<dbReference type="EMBL" id="FJUY01000012">
    <property type="protein sequence ID" value="CZT22065.1"/>
    <property type="molecule type" value="Genomic_DNA"/>
</dbReference>
<organism evidence="2 3">
    <name type="scientific">Ramularia collo-cygni</name>
    <dbReference type="NCBI Taxonomy" id="112498"/>
    <lineage>
        <taxon>Eukaryota</taxon>
        <taxon>Fungi</taxon>
        <taxon>Dikarya</taxon>
        <taxon>Ascomycota</taxon>
        <taxon>Pezizomycotina</taxon>
        <taxon>Dothideomycetes</taxon>
        <taxon>Dothideomycetidae</taxon>
        <taxon>Mycosphaerellales</taxon>
        <taxon>Mycosphaerellaceae</taxon>
        <taxon>Ramularia</taxon>
    </lineage>
</organism>
<accession>A0A2D3V5U0</accession>
<feature type="compositionally biased region" description="Basic residues" evidence="1">
    <location>
        <begin position="1"/>
        <end position="10"/>
    </location>
</feature>
<feature type="region of interest" description="Disordered" evidence="1">
    <location>
        <begin position="1"/>
        <end position="128"/>
    </location>
</feature>
<name>A0A2D3V5U0_9PEZI</name>
<dbReference type="AlphaFoldDB" id="A0A2D3V5U0"/>
<keyword evidence="3" id="KW-1185">Reference proteome</keyword>